<protein>
    <recommendedName>
        <fullName evidence="4">Bifunctional inhibitor/plant lipid transfer protein/seed storage helical domain-containing protein</fullName>
    </recommendedName>
</protein>
<reference evidence="3" key="1">
    <citation type="journal article" date="2017" name="Front. Plant Sci.">
        <title>Climate Clever Clovers: New Paradigm to Reduce the Environmental Footprint of Ruminants by Breeding Low Methanogenic Forages Utilizing Haplotype Variation.</title>
        <authorList>
            <person name="Kaur P."/>
            <person name="Appels R."/>
            <person name="Bayer P.E."/>
            <person name="Keeble-Gagnere G."/>
            <person name="Wang J."/>
            <person name="Hirakawa H."/>
            <person name="Shirasawa K."/>
            <person name="Vercoe P."/>
            <person name="Stefanova K."/>
            <person name="Durmic Z."/>
            <person name="Nichols P."/>
            <person name="Revell C."/>
            <person name="Isobe S.N."/>
            <person name="Edwards D."/>
            <person name="Erskine W."/>
        </authorList>
    </citation>
    <scope>NUCLEOTIDE SEQUENCE [LARGE SCALE GENOMIC DNA]</scope>
    <source>
        <strain evidence="3">cv. Daliak</strain>
    </source>
</reference>
<proteinExistence type="predicted"/>
<evidence type="ECO:0000256" key="1">
    <source>
        <dbReference type="SAM" id="SignalP"/>
    </source>
</evidence>
<evidence type="ECO:0000313" key="2">
    <source>
        <dbReference type="EMBL" id="GAU27320.1"/>
    </source>
</evidence>
<name>A0A2Z6MUE8_TRISU</name>
<organism evidence="2 3">
    <name type="scientific">Trifolium subterraneum</name>
    <name type="common">Subterranean clover</name>
    <dbReference type="NCBI Taxonomy" id="3900"/>
    <lineage>
        <taxon>Eukaryota</taxon>
        <taxon>Viridiplantae</taxon>
        <taxon>Streptophyta</taxon>
        <taxon>Embryophyta</taxon>
        <taxon>Tracheophyta</taxon>
        <taxon>Spermatophyta</taxon>
        <taxon>Magnoliopsida</taxon>
        <taxon>eudicotyledons</taxon>
        <taxon>Gunneridae</taxon>
        <taxon>Pentapetalae</taxon>
        <taxon>rosids</taxon>
        <taxon>fabids</taxon>
        <taxon>Fabales</taxon>
        <taxon>Fabaceae</taxon>
        <taxon>Papilionoideae</taxon>
        <taxon>50 kb inversion clade</taxon>
        <taxon>NPAAA clade</taxon>
        <taxon>Hologalegina</taxon>
        <taxon>IRL clade</taxon>
        <taxon>Trifolieae</taxon>
        <taxon>Trifolium</taxon>
    </lineage>
</organism>
<gene>
    <name evidence="2" type="ORF">TSUD_05460</name>
</gene>
<evidence type="ECO:0008006" key="4">
    <source>
        <dbReference type="Google" id="ProtNLM"/>
    </source>
</evidence>
<feature type="chain" id="PRO_5016306480" description="Bifunctional inhibitor/plant lipid transfer protein/seed storage helical domain-containing protein" evidence="1">
    <location>
        <begin position="23"/>
        <end position="93"/>
    </location>
</feature>
<dbReference type="AlphaFoldDB" id="A0A2Z6MUE8"/>
<feature type="signal peptide" evidence="1">
    <location>
        <begin position="1"/>
        <end position="22"/>
    </location>
</feature>
<keyword evidence="3" id="KW-1185">Reference proteome</keyword>
<dbReference type="EMBL" id="DF973351">
    <property type="protein sequence ID" value="GAU27320.1"/>
    <property type="molecule type" value="Genomic_DNA"/>
</dbReference>
<keyword evidence="1" id="KW-0732">Signal</keyword>
<sequence>MAKNTALLVLFLLVAAILNGYGAEGVGRGNQLEKHGPVYKTEPPLFDRCKLLRELCLRNPGSEYCSEYDRSCPKKDIQTTAAKFDNPKAKNLP</sequence>
<evidence type="ECO:0000313" key="3">
    <source>
        <dbReference type="Proteomes" id="UP000242715"/>
    </source>
</evidence>
<dbReference type="OrthoDB" id="10370292at2759"/>
<dbReference type="Proteomes" id="UP000242715">
    <property type="component" value="Unassembled WGS sequence"/>
</dbReference>
<accession>A0A2Z6MUE8</accession>